<reference evidence="7 8" key="1">
    <citation type="submission" date="2020-09" db="EMBL/GenBank/DDBJ databases">
        <title>Genome sequences of type strains of Chitinophaga qingshengii and Chitinophaga varians.</title>
        <authorList>
            <person name="Kittiwongwattana C."/>
        </authorList>
    </citation>
    <scope>NUCLEOTIDE SEQUENCE [LARGE SCALE GENOMIC DNA]</scope>
    <source>
        <strain evidence="7 8">JCM 30026</strain>
    </source>
</reference>
<keyword evidence="8" id="KW-1185">Reference proteome</keyword>
<feature type="domain" description="RNA polymerase sigma factor 70 region 4 type 2" evidence="6">
    <location>
        <begin position="122"/>
        <end position="171"/>
    </location>
</feature>
<feature type="domain" description="RNA polymerase sigma-70 region 2" evidence="5">
    <location>
        <begin position="27"/>
        <end position="90"/>
    </location>
</feature>
<keyword evidence="2" id="KW-0805">Transcription regulation</keyword>
<dbReference type="EMBL" id="JACVFC010000001">
    <property type="protein sequence ID" value="MBC9929237.1"/>
    <property type="molecule type" value="Genomic_DNA"/>
</dbReference>
<accession>A0ABR7TFU0</accession>
<evidence type="ECO:0000313" key="7">
    <source>
        <dbReference type="EMBL" id="MBC9929237.1"/>
    </source>
</evidence>
<evidence type="ECO:0000256" key="4">
    <source>
        <dbReference type="ARBA" id="ARBA00023163"/>
    </source>
</evidence>
<proteinExistence type="inferred from homology"/>
<comment type="caution">
    <text evidence="7">The sequence shown here is derived from an EMBL/GenBank/DDBJ whole genome shotgun (WGS) entry which is preliminary data.</text>
</comment>
<dbReference type="PANTHER" id="PTHR43133:SF46">
    <property type="entry name" value="RNA POLYMERASE SIGMA-70 FACTOR ECF SUBFAMILY"/>
    <property type="match status" value="1"/>
</dbReference>
<keyword evidence="3" id="KW-0731">Sigma factor</keyword>
<dbReference type="InterPro" id="IPR014284">
    <property type="entry name" value="RNA_pol_sigma-70_dom"/>
</dbReference>
<dbReference type="Gene3D" id="1.10.1740.10">
    <property type="match status" value="1"/>
</dbReference>
<dbReference type="NCBIfam" id="TIGR02937">
    <property type="entry name" value="sigma70-ECF"/>
    <property type="match status" value="1"/>
</dbReference>
<dbReference type="InterPro" id="IPR036388">
    <property type="entry name" value="WH-like_DNA-bd_sf"/>
</dbReference>
<evidence type="ECO:0000259" key="5">
    <source>
        <dbReference type="Pfam" id="PF04542"/>
    </source>
</evidence>
<dbReference type="PANTHER" id="PTHR43133">
    <property type="entry name" value="RNA POLYMERASE ECF-TYPE SIGMA FACTO"/>
    <property type="match status" value="1"/>
</dbReference>
<name>A0ABR7TFU0_9BACT</name>
<dbReference type="RefSeq" id="WP_188086378.1">
    <property type="nucleotide sequence ID" value="NZ_JACVFC010000001.1"/>
</dbReference>
<sequence length="194" mass="22517">MGLKCIDNEQQILEQIAGGNEEAFSKLFHGYLNQAARIVFSLVGSKEQTEEIMQDLFVKLWKNRLQLIHIKEFNAYFFILLRNHTLNHLMKMVAERKRQQAYVKFVTSEEQPESPQPDGRLDILDKAIDALPVQQKTVFLLRSQGYRNPEIALRMNLSTDSVKKYNQLAIKSIHRFMKVHVSVSLAILATRFLN</sequence>
<dbReference type="InterPro" id="IPR013324">
    <property type="entry name" value="RNA_pol_sigma_r3/r4-like"/>
</dbReference>
<evidence type="ECO:0000259" key="6">
    <source>
        <dbReference type="Pfam" id="PF08281"/>
    </source>
</evidence>
<dbReference type="InterPro" id="IPR013325">
    <property type="entry name" value="RNA_pol_sigma_r2"/>
</dbReference>
<evidence type="ECO:0000256" key="1">
    <source>
        <dbReference type="ARBA" id="ARBA00010641"/>
    </source>
</evidence>
<dbReference type="InterPro" id="IPR007627">
    <property type="entry name" value="RNA_pol_sigma70_r2"/>
</dbReference>
<dbReference type="InterPro" id="IPR013249">
    <property type="entry name" value="RNA_pol_sigma70_r4_t2"/>
</dbReference>
<keyword evidence="4" id="KW-0804">Transcription</keyword>
<dbReference type="InterPro" id="IPR039425">
    <property type="entry name" value="RNA_pol_sigma-70-like"/>
</dbReference>
<gene>
    <name evidence="7" type="ORF">ICL07_02560</name>
</gene>
<dbReference type="Pfam" id="PF08281">
    <property type="entry name" value="Sigma70_r4_2"/>
    <property type="match status" value="1"/>
</dbReference>
<dbReference type="SUPFAM" id="SSF88659">
    <property type="entry name" value="Sigma3 and sigma4 domains of RNA polymerase sigma factors"/>
    <property type="match status" value="1"/>
</dbReference>
<dbReference type="SUPFAM" id="SSF88946">
    <property type="entry name" value="Sigma2 domain of RNA polymerase sigma factors"/>
    <property type="match status" value="1"/>
</dbReference>
<protein>
    <submittedName>
        <fullName evidence="7">Sigma-70 family RNA polymerase sigma factor</fullName>
    </submittedName>
</protein>
<evidence type="ECO:0000256" key="2">
    <source>
        <dbReference type="ARBA" id="ARBA00023015"/>
    </source>
</evidence>
<evidence type="ECO:0000256" key="3">
    <source>
        <dbReference type="ARBA" id="ARBA00023082"/>
    </source>
</evidence>
<dbReference type="Gene3D" id="1.10.10.10">
    <property type="entry name" value="Winged helix-like DNA-binding domain superfamily/Winged helix DNA-binding domain"/>
    <property type="match status" value="1"/>
</dbReference>
<organism evidence="7 8">
    <name type="scientific">Chitinophaga qingshengii</name>
    <dbReference type="NCBI Taxonomy" id="1569794"/>
    <lineage>
        <taxon>Bacteria</taxon>
        <taxon>Pseudomonadati</taxon>
        <taxon>Bacteroidota</taxon>
        <taxon>Chitinophagia</taxon>
        <taxon>Chitinophagales</taxon>
        <taxon>Chitinophagaceae</taxon>
        <taxon>Chitinophaga</taxon>
    </lineage>
</organism>
<dbReference type="Pfam" id="PF04542">
    <property type="entry name" value="Sigma70_r2"/>
    <property type="match status" value="1"/>
</dbReference>
<comment type="similarity">
    <text evidence="1">Belongs to the sigma-70 factor family. ECF subfamily.</text>
</comment>
<evidence type="ECO:0000313" key="8">
    <source>
        <dbReference type="Proteomes" id="UP000659124"/>
    </source>
</evidence>
<dbReference type="Proteomes" id="UP000659124">
    <property type="component" value="Unassembled WGS sequence"/>
</dbReference>